<feature type="compositionally biased region" description="Pro residues" evidence="1">
    <location>
        <begin position="142"/>
        <end position="164"/>
    </location>
</feature>
<dbReference type="AlphaFoldDB" id="A0A401SLG6"/>
<dbReference type="EMBL" id="BEZZ01000350">
    <property type="protein sequence ID" value="GCC31233.1"/>
    <property type="molecule type" value="Genomic_DNA"/>
</dbReference>
<protein>
    <submittedName>
        <fullName evidence="2">Uncharacterized protein</fullName>
    </submittedName>
</protein>
<feature type="region of interest" description="Disordered" evidence="1">
    <location>
        <begin position="64"/>
        <end position="90"/>
    </location>
</feature>
<proteinExistence type="predicted"/>
<sequence>MGGAFGAEGLNDPEEQMTVGGARRRVVASVQLVGWSEAADVRSGRSNGVWVWAGIPGLRNGAVGGAGSAHAPSAQRGGRGVSGPEISREPLNVSVCGGRWEHVGRRWSLEPVRETHRPREGPGPGTTQPCPPPTPGRRTEPARPPAPAALTPPPCPPGGHPKPLSPRSGGLQRAEPLGLGWEVAERRLGPARPEGRASRG</sequence>
<comment type="caution">
    <text evidence="2">The sequence shown here is derived from an EMBL/GenBank/DDBJ whole genome shotgun (WGS) entry which is preliminary data.</text>
</comment>
<feature type="compositionally biased region" description="Basic and acidic residues" evidence="1">
    <location>
        <begin position="111"/>
        <end position="120"/>
    </location>
</feature>
<feature type="region of interest" description="Disordered" evidence="1">
    <location>
        <begin position="111"/>
        <end position="200"/>
    </location>
</feature>
<evidence type="ECO:0000313" key="3">
    <source>
        <dbReference type="Proteomes" id="UP000287033"/>
    </source>
</evidence>
<evidence type="ECO:0000313" key="2">
    <source>
        <dbReference type="EMBL" id="GCC31233.1"/>
    </source>
</evidence>
<gene>
    <name evidence="2" type="ORF">chiPu_0009690</name>
</gene>
<accession>A0A401SLG6</accession>
<name>A0A401SLG6_CHIPU</name>
<reference evidence="2 3" key="1">
    <citation type="journal article" date="2018" name="Nat. Ecol. Evol.">
        <title>Shark genomes provide insights into elasmobranch evolution and the origin of vertebrates.</title>
        <authorList>
            <person name="Hara Y"/>
            <person name="Yamaguchi K"/>
            <person name="Onimaru K"/>
            <person name="Kadota M"/>
            <person name="Koyanagi M"/>
            <person name="Keeley SD"/>
            <person name="Tatsumi K"/>
            <person name="Tanaka K"/>
            <person name="Motone F"/>
            <person name="Kageyama Y"/>
            <person name="Nozu R"/>
            <person name="Adachi N"/>
            <person name="Nishimura O"/>
            <person name="Nakagawa R"/>
            <person name="Tanegashima C"/>
            <person name="Kiyatake I"/>
            <person name="Matsumoto R"/>
            <person name="Murakumo K"/>
            <person name="Nishida K"/>
            <person name="Terakita A"/>
            <person name="Kuratani S"/>
            <person name="Sato K"/>
            <person name="Hyodo S Kuraku.S."/>
        </authorList>
    </citation>
    <scope>NUCLEOTIDE SEQUENCE [LARGE SCALE GENOMIC DNA]</scope>
</reference>
<evidence type="ECO:0000256" key="1">
    <source>
        <dbReference type="SAM" id="MobiDB-lite"/>
    </source>
</evidence>
<keyword evidence="3" id="KW-1185">Reference proteome</keyword>
<feature type="compositionally biased region" description="Basic and acidic residues" evidence="1">
    <location>
        <begin position="183"/>
        <end position="200"/>
    </location>
</feature>
<organism evidence="2 3">
    <name type="scientific">Chiloscyllium punctatum</name>
    <name type="common">Brownbanded bambooshark</name>
    <name type="synonym">Hemiscyllium punctatum</name>
    <dbReference type="NCBI Taxonomy" id="137246"/>
    <lineage>
        <taxon>Eukaryota</taxon>
        <taxon>Metazoa</taxon>
        <taxon>Chordata</taxon>
        <taxon>Craniata</taxon>
        <taxon>Vertebrata</taxon>
        <taxon>Chondrichthyes</taxon>
        <taxon>Elasmobranchii</taxon>
        <taxon>Galeomorphii</taxon>
        <taxon>Galeoidea</taxon>
        <taxon>Orectolobiformes</taxon>
        <taxon>Hemiscylliidae</taxon>
        <taxon>Chiloscyllium</taxon>
    </lineage>
</organism>
<dbReference type="Proteomes" id="UP000287033">
    <property type="component" value="Unassembled WGS sequence"/>
</dbReference>